<keyword evidence="5" id="KW-0798">TonB box</keyword>
<dbReference type="EMBL" id="FAXC01000373">
    <property type="protein sequence ID" value="CUV10223.1"/>
    <property type="molecule type" value="Genomic_DNA"/>
</dbReference>
<organism evidence="11">
    <name type="scientific">hydrothermal vent metagenome</name>
    <dbReference type="NCBI Taxonomy" id="652676"/>
    <lineage>
        <taxon>unclassified sequences</taxon>
        <taxon>metagenomes</taxon>
        <taxon>ecological metagenomes</taxon>
    </lineage>
</organism>
<evidence type="ECO:0000313" key="11">
    <source>
        <dbReference type="EMBL" id="CUV10223.1"/>
    </source>
</evidence>
<dbReference type="Pfam" id="PF07715">
    <property type="entry name" value="Plug"/>
    <property type="match status" value="1"/>
</dbReference>
<sequence length="1141" mass="125800">MYQYLVKTFLIMTLFSVVLTAGQTGKITGKVLDQETGNPLPGVNVLLENTPMGDATDPEGKFVILDIPPGLYTVKLSFIGYATVTIENVRSTTDLTTNLYTINMAPEAIEGETITVTAEKPLLEVNATNEVHVVRAEDIKNLPVRGYANVVALQTSVVDDGGTLHIRGGRAEEVGYYVDGVSAVDPYSLTRRGSIPNISIEEVSFQAGGFGAEYGAAGAGIVNTTTKTGGHRLAATGEFITDVGATEPSEDQDKLYSYGYNLYSAGLGGPIPGMDFIKFYGALEYIGQDDSPTAGSFPVYNKDLNIANGRPENGDPFTDLNGNTTWDAGESYTDDDEDGAYTAPSYLRIGDDDIDFVYGPRTDNWYNRTNANWNLLFDLPIAMRFKVGGTYFDSHSSNYSHYRSLFSFYNDESTMDGTSSAGSLKHRYSQSESTINNYYVRLSGAVPVFDQMFFTAQFSHGSIKDNSYDPVTKEGWGNFVYEDGTVSDIEVPYIQGGKWYDLSGTPTWVYENTAGETVTKNYWDYSDDLTFVQINYDTTYINPLNRATGSGPVPYVEIANYGVAGLNSGYTGIYKAEKLRDDFKANLLWQLGDHEIKIGGNYEIGEIKRYSVSGSWAAMYFNSNEPYSEGGDRWTWDPDYNDGAGALVTGGDGIADYKQDPSDTYNGDQYKGYWNDYLYQAYKSAYANNVGYDVTGVGLAEMQDINKARTPITMAAYFQDKFELDDLILNVGLRYDYIDPANKVFNPLTGGNQNIVIDSEGYLAETVYWNDLDGDGIKGPREYTSSLPTDDDSQGLDHQVDVTPSAQLSPRIGLGFPITDRTAFHATYGKYLQAARWDNLYISWNRFLSNIQQGNYTRSANPELQPTKTTEYEIGFKQLVTDDISIDMTLFYTEKKDFIQIRNVAASPTGYALYSNGDFSTVKGMAFSLRTRRLGNAKLDANYTLSYGGGTGSNADTGVRISWLGGNDPTFTSPLNYDQRHTANIVLDYRTGNRGRLKLFGANILFRYGSGMRYTPSKPRTAVFGGQLSDQPVAALNSGTMPATFNVDLRIDKTFMVNNISLGVFCVVKNALNNQSVQSVYNFSGLPNNDGYLTTQAGQNWVNDYSIGSPALGEQLYTSRITSPGRYGSPRQVQIGLRVDF</sequence>
<evidence type="ECO:0000256" key="7">
    <source>
        <dbReference type="ARBA" id="ARBA00023170"/>
    </source>
</evidence>
<dbReference type="PANTHER" id="PTHR30069">
    <property type="entry name" value="TONB-DEPENDENT OUTER MEMBRANE RECEPTOR"/>
    <property type="match status" value="1"/>
</dbReference>
<dbReference type="Gene3D" id="2.170.130.10">
    <property type="entry name" value="TonB-dependent receptor, plug domain"/>
    <property type="match status" value="1"/>
</dbReference>
<evidence type="ECO:0000256" key="3">
    <source>
        <dbReference type="ARBA" id="ARBA00022692"/>
    </source>
</evidence>
<dbReference type="InterPro" id="IPR039426">
    <property type="entry name" value="TonB-dep_rcpt-like"/>
</dbReference>
<keyword evidence="4" id="KW-0732">Signal</keyword>
<evidence type="ECO:0000256" key="6">
    <source>
        <dbReference type="ARBA" id="ARBA00023136"/>
    </source>
</evidence>
<dbReference type="Gene3D" id="2.60.40.1120">
    <property type="entry name" value="Carboxypeptidase-like, regulatory domain"/>
    <property type="match status" value="1"/>
</dbReference>
<dbReference type="InterPro" id="IPR008969">
    <property type="entry name" value="CarboxyPept-like_regulatory"/>
</dbReference>
<protein>
    <submittedName>
        <fullName evidence="11">TonB-dependent receptor</fullName>
    </submittedName>
</protein>
<dbReference type="Pfam" id="PF13715">
    <property type="entry name" value="CarbopepD_reg_2"/>
    <property type="match status" value="1"/>
</dbReference>
<dbReference type="PANTHER" id="PTHR30069:SF29">
    <property type="entry name" value="HEMOGLOBIN AND HEMOGLOBIN-HAPTOGLOBIN-BINDING PROTEIN 1-RELATED"/>
    <property type="match status" value="1"/>
</dbReference>
<feature type="domain" description="TonB-dependent receptor plug" evidence="10">
    <location>
        <begin position="127"/>
        <end position="220"/>
    </location>
</feature>
<reference evidence="11" key="1">
    <citation type="submission" date="2015-10" db="EMBL/GenBank/DDBJ databases">
        <authorList>
            <person name="Gilbert D.G."/>
        </authorList>
    </citation>
    <scope>NUCLEOTIDE SEQUENCE</scope>
</reference>
<evidence type="ECO:0000259" key="10">
    <source>
        <dbReference type="Pfam" id="PF07715"/>
    </source>
</evidence>
<dbReference type="InterPro" id="IPR000531">
    <property type="entry name" value="Beta-barrel_TonB"/>
</dbReference>
<evidence type="ECO:0000259" key="9">
    <source>
        <dbReference type="Pfam" id="PF00593"/>
    </source>
</evidence>
<dbReference type="GO" id="GO:0044718">
    <property type="term" value="P:siderophore transmembrane transport"/>
    <property type="evidence" value="ECO:0007669"/>
    <property type="project" value="TreeGrafter"/>
</dbReference>
<keyword evidence="2" id="KW-0813">Transport</keyword>
<dbReference type="InterPro" id="IPR037066">
    <property type="entry name" value="Plug_dom_sf"/>
</dbReference>
<evidence type="ECO:0000256" key="8">
    <source>
        <dbReference type="ARBA" id="ARBA00023237"/>
    </source>
</evidence>
<dbReference type="Pfam" id="PF00593">
    <property type="entry name" value="TonB_dep_Rec_b-barrel"/>
    <property type="match status" value="1"/>
</dbReference>
<dbReference type="InterPro" id="IPR036942">
    <property type="entry name" value="Beta-barrel_TonB_sf"/>
</dbReference>
<keyword evidence="8" id="KW-0998">Cell outer membrane</keyword>
<dbReference type="GO" id="GO:0009279">
    <property type="term" value="C:cell outer membrane"/>
    <property type="evidence" value="ECO:0007669"/>
    <property type="project" value="UniProtKB-SubCell"/>
</dbReference>
<dbReference type="SUPFAM" id="SSF49464">
    <property type="entry name" value="Carboxypeptidase regulatory domain-like"/>
    <property type="match status" value="1"/>
</dbReference>
<evidence type="ECO:0000256" key="2">
    <source>
        <dbReference type="ARBA" id="ARBA00022448"/>
    </source>
</evidence>
<proteinExistence type="predicted"/>
<accession>A0A160VHR5</accession>
<evidence type="ECO:0000256" key="5">
    <source>
        <dbReference type="ARBA" id="ARBA00023077"/>
    </source>
</evidence>
<dbReference type="GO" id="GO:0015344">
    <property type="term" value="F:siderophore uptake transmembrane transporter activity"/>
    <property type="evidence" value="ECO:0007669"/>
    <property type="project" value="TreeGrafter"/>
</dbReference>
<gene>
    <name evidence="11" type="ORF">MGWOODY_Mmi2579</name>
</gene>
<name>A0A160VHR5_9ZZZZ</name>
<feature type="domain" description="TonB-dependent receptor-like beta-barrel" evidence="9">
    <location>
        <begin position="534"/>
        <end position="1063"/>
    </location>
</feature>
<evidence type="ECO:0000256" key="4">
    <source>
        <dbReference type="ARBA" id="ARBA00022729"/>
    </source>
</evidence>
<dbReference type="Gene3D" id="2.40.170.20">
    <property type="entry name" value="TonB-dependent receptor, beta-barrel domain"/>
    <property type="match status" value="1"/>
</dbReference>
<keyword evidence="3" id="KW-0812">Transmembrane</keyword>
<dbReference type="SUPFAM" id="SSF56935">
    <property type="entry name" value="Porins"/>
    <property type="match status" value="1"/>
</dbReference>
<evidence type="ECO:0000256" key="1">
    <source>
        <dbReference type="ARBA" id="ARBA00004571"/>
    </source>
</evidence>
<dbReference type="InterPro" id="IPR012910">
    <property type="entry name" value="Plug_dom"/>
</dbReference>
<comment type="subcellular location">
    <subcellularLocation>
        <location evidence="1">Cell outer membrane</location>
        <topology evidence="1">Multi-pass membrane protein</topology>
    </subcellularLocation>
</comment>
<dbReference type="AlphaFoldDB" id="A0A160VHR5"/>
<keyword evidence="6" id="KW-0472">Membrane</keyword>
<dbReference type="PROSITE" id="PS52016">
    <property type="entry name" value="TONB_DEPENDENT_REC_3"/>
    <property type="match status" value="1"/>
</dbReference>
<keyword evidence="7 11" id="KW-0675">Receptor</keyword>